<dbReference type="InterPro" id="IPR023198">
    <property type="entry name" value="PGP-like_dom2"/>
</dbReference>
<dbReference type="GO" id="GO:0019120">
    <property type="term" value="F:hydrolase activity, acting on acid halide bonds, in C-halide compounds"/>
    <property type="evidence" value="ECO:0007669"/>
    <property type="project" value="InterPro"/>
</dbReference>
<dbReference type="Pfam" id="PF00702">
    <property type="entry name" value="Hydrolase"/>
    <property type="match status" value="1"/>
</dbReference>
<sequence length="255" mass="28318">MSPTPQDTPLQGIKALTFDVFGTLVSWRPTITSALTSSLLFPQDSPISPTDLANLWRASYGQFVTSYNPVTDPWKDIDTFHHDSLISLLKSHNIPLPTPEGLVPLSKTWHFLPPHPDVPDALKTLTKRYKTATLSNGNTSLLHDLIKLGNLTFTNIISAEDFRAYKPNPKVYLGACEKLGSLNPGEVAMVAAHLGDLQAARSVGLKTVYIERAGEDNWSAEEERYKAAREWVDIWVEEEKGGLQELVRRLGLEEA</sequence>
<reference evidence="3" key="2">
    <citation type="submission" date="2023-05" db="EMBL/GenBank/DDBJ databases">
        <authorList>
            <consortium name="Lawrence Berkeley National Laboratory"/>
            <person name="Steindorff A."/>
            <person name="Hensen N."/>
            <person name="Bonometti L."/>
            <person name="Westerberg I."/>
            <person name="Brannstrom I.O."/>
            <person name="Guillou S."/>
            <person name="Cros-Aarteil S."/>
            <person name="Calhoun S."/>
            <person name="Haridas S."/>
            <person name="Kuo A."/>
            <person name="Mondo S."/>
            <person name="Pangilinan J."/>
            <person name="Riley R."/>
            <person name="Labutti K."/>
            <person name="Andreopoulos B."/>
            <person name="Lipzen A."/>
            <person name="Chen C."/>
            <person name="Yanf M."/>
            <person name="Daum C."/>
            <person name="Ng V."/>
            <person name="Clum A."/>
            <person name="Ohm R."/>
            <person name="Martin F."/>
            <person name="Silar P."/>
            <person name="Natvig D."/>
            <person name="Lalanne C."/>
            <person name="Gautier V."/>
            <person name="Ament-Velasquez S.L."/>
            <person name="Kruys A."/>
            <person name="Hutchinson M.I."/>
            <person name="Powell A.J."/>
            <person name="Barry K."/>
            <person name="Miller A.N."/>
            <person name="Grigoriev I.V."/>
            <person name="Debuchy R."/>
            <person name="Gladieux P."/>
            <person name="Thoren M.H."/>
            <person name="Johannesson H."/>
        </authorList>
    </citation>
    <scope>NUCLEOTIDE SEQUENCE</scope>
    <source>
        <strain evidence="3">CBS 990.96</strain>
    </source>
</reference>
<evidence type="ECO:0000313" key="3">
    <source>
        <dbReference type="EMBL" id="KAK4228761.1"/>
    </source>
</evidence>
<name>A0AAN7BSP7_9PEZI</name>
<protein>
    <submittedName>
        <fullName evidence="3">Haloacid dehalogenase</fullName>
    </submittedName>
</protein>
<dbReference type="PRINTS" id="PR00413">
    <property type="entry name" value="HADHALOGNASE"/>
</dbReference>
<evidence type="ECO:0000256" key="1">
    <source>
        <dbReference type="ARBA" id="ARBA00008106"/>
    </source>
</evidence>
<dbReference type="NCBIfam" id="TIGR01493">
    <property type="entry name" value="HAD-SF-IA-v2"/>
    <property type="match status" value="1"/>
</dbReference>
<comment type="caution">
    <text evidence="3">The sequence shown here is derived from an EMBL/GenBank/DDBJ whole genome shotgun (WGS) entry which is preliminary data.</text>
</comment>
<dbReference type="InterPro" id="IPR051540">
    <property type="entry name" value="S-2-haloacid_dehalogenase"/>
</dbReference>
<dbReference type="SUPFAM" id="SSF56784">
    <property type="entry name" value="HAD-like"/>
    <property type="match status" value="1"/>
</dbReference>
<dbReference type="PANTHER" id="PTHR43316:SF3">
    <property type="entry name" value="HALOACID DEHALOGENASE, TYPE II (AFU_ORTHOLOGUE AFUA_2G07750)-RELATED"/>
    <property type="match status" value="1"/>
</dbReference>
<comment type="similarity">
    <text evidence="1">Belongs to the HAD-like hydrolase superfamily. S-2-haloalkanoic acid dehalogenase family.</text>
</comment>
<organism evidence="3 4">
    <name type="scientific">Podospora fimiseda</name>
    <dbReference type="NCBI Taxonomy" id="252190"/>
    <lineage>
        <taxon>Eukaryota</taxon>
        <taxon>Fungi</taxon>
        <taxon>Dikarya</taxon>
        <taxon>Ascomycota</taxon>
        <taxon>Pezizomycotina</taxon>
        <taxon>Sordariomycetes</taxon>
        <taxon>Sordariomycetidae</taxon>
        <taxon>Sordariales</taxon>
        <taxon>Podosporaceae</taxon>
        <taxon>Podospora</taxon>
    </lineage>
</organism>
<accession>A0AAN7BSP7</accession>
<dbReference type="SFLD" id="SFLDG01129">
    <property type="entry name" value="C1.5:_HAD__Beta-PGM__Phosphata"/>
    <property type="match status" value="1"/>
</dbReference>
<dbReference type="Gene3D" id="3.40.50.1000">
    <property type="entry name" value="HAD superfamily/HAD-like"/>
    <property type="match status" value="1"/>
</dbReference>
<evidence type="ECO:0000313" key="4">
    <source>
        <dbReference type="Proteomes" id="UP001301958"/>
    </source>
</evidence>
<evidence type="ECO:0000256" key="2">
    <source>
        <dbReference type="ARBA" id="ARBA00022801"/>
    </source>
</evidence>
<gene>
    <name evidence="3" type="ORF">QBC38DRAFT_140561</name>
</gene>
<keyword evidence="4" id="KW-1185">Reference proteome</keyword>
<dbReference type="InterPro" id="IPR036412">
    <property type="entry name" value="HAD-like_sf"/>
</dbReference>
<dbReference type="InterPro" id="IPR023214">
    <property type="entry name" value="HAD_sf"/>
</dbReference>
<dbReference type="InterPro" id="IPR006439">
    <property type="entry name" value="HAD-SF_hydro_IA"/>
</dbReference>
<dbReference type="GO" id="GO:0016791">
    <property type="term" value="F:phosphatase activity"/>
    <property type="evidence" value="ECO:0007669"/>
    <property type="project" value="UniProtKB-ARBA"/>
</dbReference>
<keyword evidence="2" id="KW-0378">Hydrolase</keyword>
<dbReference type="Gene3D" id="1.10.150.240">
    <property type="entry name" value="Putative phosphatase, domain 2"/>
    <property type="match status" value="1"/>
</dbReference>
<dbReference type="NCBIfam" id="TIGR01428">
    <property type="entry name" value="HAD_type_II"/>
    <property type="match status" value="1"/>
</dbReference>
<dbReference type="EMBL" id="MU865315">
    <property type="protein sequence ID" value="KAK4228761.1"/>
    <property type="molecule type" value="Genomic_DNA"/>
</dbReference>
<dbReference type="PANTHER" id="PTHR43316">
    <property type="entry name" value="HYDROLASE, HALOACID DELAHOGENASE-RELATED"/>
    <property type="match status" value="1"/>
</dbReference>
<dbReference type="InterPro" id="IPR006328">
    <property type="entry name" value="2-HAD"/>
</dbReference>
<dbReference type="AlphaFoldDB" id="A0AAN7BSP7"/>
<reference evidence="3" key="1">
    <citation type="journal article" date="2023" name="Mol. Phylogenet. Evol.">
        <title>Genome-scale phylogeny and comparative genomics of the fungal order Sordariales.</title>
        <authorList>
            <person name="Hensen N."/>
            <person name="Bonometti L."/>
            <person name="Westerberg I."/>
            <person name="Brannstrom I.O."/>
            <person name="Guillou S."/>
            <person name="Cros-Aarteil S."/>
            <person name="Calhoun S."/>
            <person name="Haridas S."/>
            <person name="Kuo A."/>
            <person name="Mondo S."/>
            <person name="Pangilinan J."/>
            <person name="Riley R."/>
            <person name="LaButti K."/>
            <person name="Andreopoulos B."/>
            <person name="Lipzen A."/>
            <person name="Chen C."/>
            <person name="Yan M."/>
            <person name="Daum C."/>
            <person name="Ng V."/>
            <person name="Clum A."/>
            <person name="Steindorff A."/>
            <person name="Ohm R.A."/>
            <person name="Martin F."/>
            <person name="Silar P."/>
            <person name="Natvig D.O."/>
            <person name="Lalanne C."/>
            <person name="Gautier V."/>
            <person name="Ament-Velasquez S.L."/>
            <person name="Kruys A."/>
            <person name="Hutchinson M.I."/>
            <person name="Powell A.J."/>
            <person name="Barry K."/>
            <person name="Miller A.N."/>
            <person name="Grigoriev I.V."/>
            <person name="Debuchy R."/>
            <person name="Gladieux P."/>
            <person name="Hiltunen Thoren M."/>
            <person name="Johannesson H."/>
        </authorList>
    </citation>
    <scope>NUCLEOTIDE SEQUENCE</scope>
    <source>
        <strain evidence="3">CBS 990.96</strain>
    </source>
</reference>
<proteinExistence type="inferred from homology"/>
<dbReference type="SFLD" id="SFLDS00003">
    <property type="entry name" value="Haloacid_Dehalogenase"/>
    <property type="match status" value="1"/>
</dbReference>
<dbReference type="Proteomes" id="UP001301958">
    <property type="component" value="Unassembled WGS sequence"/>
</dbReference>
<dbReference type="NCBIfam" id="TIGR01549">
    <property type="entry name" value="HAD-SF-IA-v1"/>
    <property type="match status" value="1"/>
</dbReference>